<evidence type="ECO:0000256" key="1">
    <source>
        <dbReference type="SAM" id="MobiDB-lite"/>
    </source>
</evidence>
<reference evidence="2" key="2">
    <citation type="submission" date="2025-09" db="UniProtKB">
        <authorList>
            <consortium name="Ensembl"/>
        </authorList>
    </citation>
    <scope>IDENTIFICATION</scope>
</reference>
<sequence length="178" mass="18776">MNPLCPLPRAPTSPTATTTSTTTTNNNSTTTCCCTPTYTPPTTTTTDGIVNHHHNNSNNNGSSENEDDFTTPKEGSPYAAPVYIPDDVPIPGDLELRESSVPGAGLGVWAKAHVAAGERFGPYSTNPEAAGKDGSFGWEVGNVSGLVVYRLLVLLLCSTRNPSKGYFLDRCHYGAGRG</sequence>
<feature type="region of interest" description="Disordered" evidence="1">
    <location>
        <begin position="1"/>
        <end position="27"/>
    </location>
</feature>
<dbReference type="Ensembl" id="ENSGMOT00000059977.1">
    <property type="protein sequence ID" value="ENSGMOP00000029201.1"/>
    <property type="gene ID" value="ENSGMOG00000029573.1"/>
</dbReference>
<name>A0A8C5ABS2_GADMO</name>
<dbReference type="AlphaFoldDB" id="A0A8C5ABS2"/>
<protein>
    <submittedName>
        <fullName evidence="2">Uncharacterized protein</fullName>
    </submittedName>
</protein>
<organism evidence="2 3">
    <name type="scientific">Gadus morhua</name>
    <name type="common">Atlantic cod</name>
    <dbReference type="NCBI Taxonomy" id="8049"/>
    <lineage>
        <taxon>Eukaryota</taxon>
        <taxon>Metazoa</taxon>
        <taxon>Chordata</taxon>
        <taxon>Craniata</taxon>
        <taxon>Vertebrata</taxon>
        <taxon>Euteleostomi</taxon>
        <taxon>Actinopterygii</taxon>
        <taxon>Neopterygii</taxon>
        <taxon>Teleostei</taxon>
        <taxon>Neoteleostei</taxon>
        <taxon>Acanthomorphata</taxon>
        <taxon>Zeiogadaria</taxon>
        <taxon>Gadariae</taxon>
        <taxon>Gadiformes</taxon>
        <taxon>Gadoidei</taxon>
        <taxon>Gadidae</taxon>
        <taxon>Gadus</taxon>
    </lineage>
</organism>
<dbReference type="InterPro" id="IPR046341">
    <property type="entry name" value="SET_dom_sf"/>
</dbReference>
<feature type="compositionally biased region" description="Low complexity" evidence="1">
    <location>
        <begin position="12"/>
        <end position="27"/>
    </location>
</feature>
<accession>A0A8C5ABS2</accession>
<dbReference type="Gene3D" id="2.170.270.10">
    <property type="entry name" value="SET domain"/>
    <property type="match status" value="1"/>
</dbReference>
<dbReference type="GeneTree" id="ENSGT00390000012265"/>
<evidence type="ECO:0000313" key="3">
    <source>
        <dbReference type="Proteomes" id="UP000694546"/>
    </source>
</evidence>
<proteinExistence type="predicted"/>
<dbReference type="Proteomes" id="UP000694546">
    <property type="component" value="Unassembled WGS sequence"/>
</dbReference>
<feature type="region of interest" description="Disordered" evidence="1">
    <location>
        <begin position="45"/>
        <end position="73"/>
    </location>
</feature>
<reference evidence="2" key="1">
    <citation type="submission" date="2025-08" db="UniProtKB">
        <authorList>
            <consortium name="Ensembl"/>
        </authorList>
    </citation>
    <scope>IDENTIFICATION</scope>
</reference>
<keyword evidence="3" id="KW-1185">Reference proteome</keyword>
<evidence type="ECO:0000313" key="2">
    <source>
        <dbReference type="Ensembl" id="ENSGMOP00000029201.1"/>
    </source>
</evidence>
<feature type="compositionally biased region" description="Pro residues" evidence="1">
    <location>
        <begin position="1"/>
        <end position="11"/>
    </location>
</feature>